<organism evidence="1 2">
    <name type="scientific">Methylogaea oryzae</name>
    <dbReference type="NCBI Taxonomy" id="1295382"/>
    <lineage>
        <taxon>Bacteria</taxon>
        <taxon>Pseudomonadati</taxon>
        <taxon>Pseudomonadota</taxon>
        <taxon>Gammaproteobacteria</taxon>
        <taxon>Methylococcales</taxon>
        <taxon>Methylococcaceae</taxon>
        <taxon>Methylogaea</taxon>
    </lineage>
</organism>
<dbReference type="AlphaFoldDB" id="A0A8D4VM49"/>
<evidence type="ECO:0000313" key="2">
    <source>
        <dbReference type="Proteomes" id="UP000824988"/>
    </source>
</evidence>
<gene>
    <name evidence="1" type="ORF">MoryE10_09890</name>
</gene>
<reference evidence="1" key="1">
    <citation type="submission" date="2019-06" db="EMBL/GenBank/DDBJ databases">
        <title>Complete genome sequence of Methylogaea oryzae strain JCM16910.</title>
        <authorList>
            <person name="Asakawa S."/>
        </authorList>
    </citation>
    <scope>NUCLEOTIDE SEQUENCE</scope>
    <source>
        <strain evidence="1">E10</strain>
    </source>
</reference>
<protein>
    <submittedName>
        <fullName evidence="1">Uncharacterized protein</fullName>
    </submittedName>
</protein>
<evidence type="ECO:0000313" key="1">
    <source>
        <dbReference type="EMBL" id="BBL70383.1"/>
    </source>
</evidence>
<accession>A0A8D4VM49</accession>
<sequence>MGAIAASGVAPVAGNARSYEVYAVGSAGRWAGAVAAAVGLALLGWCGWPGVAAGLPLAAAGSARWLWREQLTVTDGNYRLRRGWPGRMEQRQGRLADLRWRCATQRDECGFRWFALQLAPTDAGWAALVLGHYASRRQAVAAARRWTGRVGARPAHGSGAQP</sequence>
<dbReference type="KEGG" id="moz:MoryE10_09890"/>
<dbReference type="Proteomes" id="UP000824988">
    <property type="component" value="Chromosome"/>
</dbReference>
<proteinExistence type="predicted"/>
<dbReference type="RefSeq" id="WP_221048391.1">
    <property type="nucleotide sequence ID" value="NZ_AP019782.1"/>
</dbReference>
<dbReference type="EMBL" id="AP019782">
    <property type="protein sequence ID" value="BBL70383.1"/>
    <property type="molecule type" value="Genomic_DNA"/>
</dbReference>
<keyword evidence="2" id="KW-1185">Reference proteome</keyword>
<name>A0A8D4VM49_9GAMM</name>